<sequence length="223" mass="25142">MFMDVPSLPNIHTQYGNTFQSRAWVTLPAVCNIAAENIRAINTSRDFGVEPIRLPAMKYFCGEGFITTDGEVWSRSRKLLKPSFDFNNLKDIDVLEQEVSSMIKNLPRNGSTVDLQPLLYVMFLHSALHFVLGVHPSDQGTSAPLTAGEFVQDFHKALTYSMFRSFLGPFWALVPKDAFYKTCARAHGFLDHYIDQALAKPESLKSRSLIQSLASQTDDRTFI</sequence>
<evidence type="ECO:0000313" key="7">
    <source>
        <dbReference type="EMBL" id="ETS74121.1"/>
    </source>
</evidence>
<evidence type="ECO:0000256" key="6">
    <source>
        <dbReference type="ARBA" id="ARBA00023033"/>
    </source>
</evidence>
<keyword evidence="4" id="KW-0560">Oxidoreductase</keyword>
<dbReference type="Proteomes" id="UP000030651">
    <property type="component" value="Unassembled WGS sequence"/>
</dbReference>
<keyword evidence="5" id="KW-0408">Iron</keyword>
<dbReference type="PANTHER" id="PTHR24287">
    <property type="entry name" value="P450, PUTATIVE (EUROFUNG)-RELATED"/>
    <property type="match status" value="1"/>
</dbReference>
<dbReference type="GeneID" id="19279000"/>
<dbReference type="KEGG" id="pfy:PFICI_13987"/>
<protein>
    <recommendedName>
        <fullName evidence="9">Cytochrome P450</fullName>
    </recommendedName>
</protein>
<evidence type="ECO:0000256" key="3">
    <source>
        <dbReference type="ARBA" id="ARBA00022723"/>
    </source>
</evidence>
<keyword evidence="6" id="KW-0503">Monooxygenase</keyword>
<evidence type="ECO:0000256" key="4">
    <source>
        <dbReference type="ARBA" id="ARBA00023002"/>
    </source>
</evidence>
<comment type="similarity">
    <text evidence="2">Belongs to the cytochrome P450 family.</text>
</comment>
<keyword evidence="8" id="KW-1185">Reference proteome</keyword>
<dbReference type="OrthoDB" id="1470350at2759"/>
<evidence type="ECO:0000256" key="2">
    <source>
        <dbReference type="ARBA" id="ARBA00010617"/>
    </source>
</evidence>
<dbReference type="InParanoid" id="W3WMS6"/>
<gene>
    <name evidence="7" type="ORF">PFICI_13987</name>
</gene>
<dbReference type="GO" id="GO:0020037">
    <property type="term" value="F:heme binding"/>
    <property type="evidence" value="ECO:0007669"/>
    <property type="project" value="InterPro"/>
</dbReference>
<reference evidence="8" key="1">
    <citation type="journal article" date="2015" name="BMC Genomics">
        <title>Genomic and transcriptomic analysis of the endophytic fungus Pestalotiopsis fici reveals its lifestyle and high potential for synthesis of natural products.</title>
        <authorList>
            <person name="Wang X."/>
            <person name="Zhang X."/>
            <person name="Liu L."/>
            <person name="Xiang M."/>
            <person name="Wang W."/>
            <person name="Sun X."/>
            <person name="Che Y."/>
            <person name="Guo L."/>
            <person name="Liu G."/>
            <person name="Guo L."/>
            <person name="Wang C."/>
            <person name="Yin W.B."/>
            <person name="Stadler M."/>
            <person name="Zhang X."/>
            <person name="Liu X."/>
        </authorList>
    </citation>
    <scope>NUCLEOTIDE SEQUENCE [LARGE SCALE GENOMIC DNA]</scope>
    <source>
        <strain evidence="8">W106-1 / CGMCC3.15140</strain>
    </source>
</reference>
<organism evidence="7 8">
    <name type="scientific">Pestalotiopsis fici (strain W106-1 / CGMCC3.15140)</name>
    <dbReference type="NCBI Taxonomy" id="1229662"/>
    <lineage>
        <taxon>Eukaryota</taxon>
        <taxon>Fungi</taxon>
        <taxon>Dikarya</taxon>
        <taxon>Ascomycota</taxon>
        <taxon>Pezizomycotina</taxon>
        <taxon>Sordariomycetes</taxon>
        <taxon>Xylariomycetidae</taxon>
        <taxon>Amphisphaeriales</taxon>
        <taxon>Sporocadaceae</taxon>
        <taxon>Pestalotiopsis</taxon>
    </lineage>
</organism>
<dbReference type="Pfam" id="PF00067">
    <property type="entry name" value="p450"/>
    <property type="match status" value="1"/>
</dbReference>
<dbReference type="GO" id="GO:0004497">
    <property type="term" value="F:monooxygenase activity"/>
    <property type="evidence" value="ECO:0007669"/>
    <property type="project" value="UniProtKB-KW"/>
</dbReference>
<dbReference type="EMBL" id="KI912120">
    <property type="protein sequence ID" value="ETS74121.1"/>
    <property type="molecule type" value="Genomic_DNA"/>
</dbReference>
<keyword evidence="3" id="KW-0479">Metal-binding</keyword>
<dbReference type="GO" id="GO:0005506">
    <property type="term" value="F:iron ion binding"/>
    <property type="evidence" value="ECO:0007669"/>
    <property type="project" value="InterPro"/>
</dbReference>
<dbReference type="InterPro" id="IPR036396">
    <property type="entry name" value="Cyt_P450_sf"/>
</dbReference>
<dbReference type="InterPro" id="IPR047146">
    <property type="entry name" value="Cyt_P450_E_CYP52_fungi"/>
</dbReference>
<evidence type="ECO:0000256" key="1">
    <source>
        <dbReference type="ARBA" id="ARBA00001971"/>
    </source>
</evidence>
<name>W3WMS6_PESFW</name>
<evidence type="ECO:0000256" key="5">
    <source>
        <dbReference type="ARBA" id="ARBA00023004"/>
    </source>
</evidence>
<dbReference type="SUPFAM" id="SSF48264">
    <property type="entry name" value="Cytochrome P450"/>
    <property type="match status" value="1"/>
</dbReference>
<dbReference type="RefSeq" id="XP_007840759.1">
    <property type="nucleotide sequence ID" value="XM_007842568.1"/>
</dbReference>
<dbReference type="InterPro" id="IPR001128">
    <property type="entry name" value="Cyt_P450"/>
</dbReference>
<dbReference type="PANTHER" id="PTHR24287:SF17">
    <property type="entry name" value="P450, PUTATIVE (EUROFUNG)-RELATED"/>
    <property type="match status" value="1"/>
</dbReference>
<dbReference type="Gene3D" id="1.10.630.10">
    <property type="entry name" value="Cytochrome P450"/>
    <property type="match status" value="1"/>
</dbReference>
<dbReference type="HOGENOM" id="CLU_1240499_0_0_1"/>
<accession>W3WMS6</accession>
<comment type="cofactor">
    <cofactor evidence="1">
        <name>heme</name>
        <dbReference type="ChEBI" id="CHEBI:30413"/>
    </cofactor>
</comment>
<proteinExistence type="inferred from homology"/>
<evidence type="ECO:0008006" key="9">
    <source>
        <dbReference type="Google" id="ProtNLM"/>
    </source>
</evidence>
<dbReference type="AlphaFoldDB" id="W3WMS6"/>
<evidence type="ECO:0000313" key="8">
    <source>
        <dbReference type="Proteomes" id="UP000030651"/>
    </source>
</evidence>
<dbReference type="GO" id="GO:0016705">
    <property type="term" value="F:oxidoreductase activity, acting on paired donors, with incorporation or reduction of molecular oxygen"/>
    <property type="evidence" value="ECO:0007669"/>
    <property type="project" value="InterPro"/>
</dbReference>